<evidence type="ECO:0000313" key="3">
    <source>
        <dbReference type="EMBL" id="KAF2017243.1"/>
    </source>
</evidence>
<feature type="region of interest" description="Disordered" evidence="1">
    <location>
        <begin position="1"/>
        <end position="21"/>
    </location>
</feature>
<evidence type="ECO:0000313" key="4">
    <source>
        <dbReference type="Proteomes" id="UP000799778"/>
    </source>
</evidence>
<evidence type="ECO:0000256" key="1">
    <source>
        <dbReference type="SAM" id="MobiDB-lite"/>
    </source>
</evidence>
<sequence length="116" mass="13122">MEERMKMFDQRPIPGKDPRAKGGSGYSGLILPPAFLHPSIIERLLRGLRKKGKFQNKASNISCRFRGLSYPFGLDFRWLSPLSRQDRTGVAVAAVIMVLLCLIFHVLLYLNSFVAQ</sequence>
<organism evidence="3 4">
    <name type="scientific">Aaosphaeria arxii CBS 175.79</name>
    <dbReference type="NCBI Taxonomy" id="1450172"/>
    <lineage>
        <taxon>Eukaryota</taxon>
        <taxon>Fungi</taxon>
        <taxon>Dikarya</taxon>
        <taxon>Ascomycota</taxon>
        <taxon>Pezizomycotina</taxon>
        <taxon>Dothideomycetes</taxon>
        <taxon>Pleosporomycetidae</taxon>
        <taxon>Pleosporales</taxon>
        <taxon>Pleosporales incertae sedis</taxon>
        <taxon>Aaosphaeria</taxon>
    </lineage>
</organism>
<accession>A0A6A5XWE4</accession>
<dbReference type="EMBL" id="ML978068">
    <property type="protein sequence ID" value="KAF2017243.1"/>
    <property type="molecule type" value="Genomic_DNA"/>
</dbReference>
<keyword evidence="2" id="KW-0472">Membrane</keyword>
<dbReference type="GeneID" id="54284831"/>
<proteinExistence type="predicted"/>
<evidence type="ECO:0000256" key="2">
    <source>
        <dbReference type="SAM" id="Phobius"/>
    </source>
</evidence>
<reference evidence="3" key="1">
    <citation type="journal article" date="2020" name="Stud. Mycol.">
        <title>101 Dothideomycetes genomes: a test case for predicting lifestyles and emergence of pathogens.</title>
        <authorList>
            <person name="Haridas S."/>
            <person name="Albert R."/>
            <person name="Binder M."/>
            <person name="Bloem J."/>
            <person name="Labutti K."/>
            <person name="Salamov A."/>
            <person name="Andreopoulos B."/>
            <person name="Baker S."/>
            <person name="Barry K."/>
            <person name="Bills G."/>
            <person name="Bluhm B."/>
            <person name="Cannon C."/>
            <person name="Castanera R."/>
            <person name="Culley D."/>
            <person name="Daum C."/>
            <person name="Ezra D."/>
            <person name="Gonzalez J."/>
            <person name="Henrissat B."/>
            <person name="Kuo A."/>
            <person name="Liang C."/>
            <person name="Lipzen A."/>
            <person name="Lutzoni F."/>
            <person name="Magnuson J."/>
            <person name="Mondo S."/>
            <person name="Nolan M."/>
            <person name="Ohm R."/>
            <person name="Pangilinan J."/>
            <person name="Park H.-J."/>
            <person name="Ramirez L."/>
            <person name="Alfaro M."/>
            <person name="Sun H."/>
            <person name="Tritt A."/>
            <person name="Yoshinaga Y."/>
            <person name="Zwiers L.-H."/>
            <person name="Turgeon B."/>
            <person name="Goodwin S."/>
            <person name="Spatafora J."/>
            <person name="Crous P."/>
            <person name="Grigoriev I."/>
        </authorList>
    </citation>
    <scope>NUCLEOTIDE SEQUENCE</scope>
    <source>
        <strain evidence="3">CBS 175.79</strain>
    </source>
</reference>
<dbReference type="RefSeq" id="XP_033385582.1">
    <property type="nucleotide sequence ID" value="XM_033527434.1"/>
</dbReference>
<keyword evidence="2" id="KW-1133">Transmembrane helix</keyword>
<dbReference type="AlphaFoldDB" id="A0A6A5XWE4"/>
<protein>
    <submittedName>
        <fullName evidence="3">Uncharacterized protein</fullName>
    </submittedName>
</protein>
<keyword evidence="2" id="KW-0812">Transmembrane</keyword>
<name>A0A6A5XWE4_9PLEO</name>
<dbReference type="Proteomes" id="UP000799778">
    <property type="component" value="Unassembled WGS sequence"/>
</dbReference>
<keyword evidence="4" id="KW-1185">Reference proteome</keyword>
<feature type="transmembrane region" description="Helical" evidence="2">
    <location>
        <begin position="90"/>
        <end position="110"/>
    </location>
</feature>
<feature type="compositionally biased region" description="Basic and acidic residues" evidence="1">
    <location>
        <begin position="1"/>
        <end position="20"/>
    </location>
</feature>
<gene>
    <name evidence="3" type="ORF">BU24DRAFT_420282</name>
</gene>